<dbReference type="InterPro" id="IPR050390">
    <property type="entry name" value="C5-Methyltransferase"/>
</dbReference>
<dbReference type="PROSITE" id="PS51679">
    <property type="entry name" value="SAM_MT_C5"/>
    <property type="match status" value="1"/>
</dbReference>
<organism evidence="8 9">
    <name type="scientific">Blautia massiliensis</name>
    <name type="common">ex Durand et al. 2017</name>
    <dbReference type="NCBI Taxonomy" id="1737424"/>
    <lineage>
        <taxon>Bacteria</taxon>
        <taxon>Bacillati</taxon>
        <taxon>Bacillota</taxon>
        <taxon>Clostridia</taxon>
        <taxon>Lachnospirales</taxon>
        <taxon>Lachnospiraceae</taxon>
        <taxon>Blautia</taxon>
    </lineage>
</organism>
<dbReference type="PROSITE" id="PS00094">
    <property type="entry name" value="C5_MTASE_1"/>
    <property type="match status" value="1"/>
</dbReference>
<dbReference type="Gene3D" id="3.40.50.150">
    <property type="entry name" value="Vaccinia Virus protein VP39"/>
    <property type="match status" value="1"/>
</dbReference>
<comment type="similarity">
    <text evidence="5 6">Belongs to the class I-like SAM-binding methyltransferase superfamily. C5-methyltransferase family.</text>
</comment>
<evidence type="ECO:0000256" key="7">
    <source>
        <dbReference type="RuleBase" id="RU000417"/>
    </source>
</evidence>
<evidence type="ECO:0000256" key="4">
    <source>
        <dbReference type="ARBA" id="ARBA00022747"/>
    </source>
</evidence>
<protein>
    <recommendedName>
        <fullName evidence="7">Cytosine-specific methyltransferase</fullName>
        <ecNumber evidence="7">2.1.1.37</ecNumber>
    </recommendedName>
</protein>
<evidence type="ECO:0000256" key="2">
    <source>
        <dbReference type="ARBA" id="ARBA00022679"/>
    </source>
</evidence>
<evidence type="ECO:0000313" key="8">
    <source>
        <dbReference type="EMBL" id="MZL77074.1"/>
    </source>
</evidence>
<dbReference type="InterPro" id="IPR001525">
    <property type="entry name" value="C5_MeTfrase"/>
</dbReference>
<accession>A0ABW9X4E2</accession>
<name>A0ABW9X4E2_9FIRM</name>
<evidence type="ECO:0000256" key="5">
    <source>
        <dbReference type="PROSITE-ProRule" id="PRU01016"/>
    </source>
</evidence>
<comment type="catalytic activity">
    <reaction evidence="7">
        <text>a 2'-deoxycytidine in DNA + S-adenosyl-L-methionine = a 5-methyl-2'-deoxycytidine in DNA + S-adenosyl-L-homocysteine + H(+)</text>
        <dbReference type="Rhea" id="RHEA:13681"/>
        <dbReference type="Rhea" id="RHEA-COMP:11369"/>
        <dbReference type="Rhea" id="RHEA-COMP:11370"/>
        <dbReference type="ChEBI" id="CHEBI:15378"/>
        <dbReference type="ChEBI" id="CHEBI:57856"/>
        <dbReference type="ChEBI" id="CHEBI:59789"/>
        <dbReference type="ChEBI" id="CHEBI:85452"/>
        <dbReference type="ChEBI" id="CHEBI:85454"/>
        <dbReference type="EC" id="2.1.1.37"/>
    </reaction>
</comment>
<dbReference type="GO" id="GO:0032259">
    <property type="term" value="P:methylation"/>
    <property type="evidence" value="ECO:0007669"/>
    <property type="project" value="UniProtKB-KW"/>
</dbReference>
<dbReference type="PRINTS" id="PR00105">
    <property type="entry name" value="C5METTRFRASE"/>
</dbReference>
<keyword evidence="3 5" id="KW-0949">S-adenosyl-L-methionine</keyword>
<dbReference type="SUPFAM" id="SSF53335">
    <property type="entry name" value="S-adenosyl-L-methionine-dependent methyltransferases"/>
    <property type="match status" value="1"/>
</dbReference>
<reference evidence="8 9" key="1">
    <citation type="journal article" date="2019" name="Nat. Med.">
        <title>A library of human gut bacterial isolates paired with longitudinal multiomics data enables mechanistic microbiome research.</title>
        <authorList>
            <person name="Poyet M."/>
            <person name="Groussin M."/>
            <person name="Gibbons S.M."/>
            <person name="Avila-Pacheco J."/>
            <person name="Jiang X."/>
            <person name="Kearney S.M."/>
            <person name="Perrotta A.R."/>
            <person name="Berdy B."/>
            <person name="Zhao S."/>
            <person name="Lieberman T.D."/>
            <person name="Swanson P.K."/>
            <person name="Smith M."/>
            <person name="Roesemann S."/>
            <person name="Alexander J.E."/>
            <person name="Rich S.A."/>
            <person name="Livny J."/>
            <person name="Vlamakis H."/>
            <person name="Clish C."/>
            <person name="Bullock K."/>
            <person name="Deik A."/>
            <person name="Scott J."/>
            <person name="Pierce K.A."/>
            <person name="Xavier R.J."/>
            <person name="Alm E.J."/>
        </authorList>
    </citation>
    <scope>NUCLEOTIDE SEQUENCE [LARGE SCALE GENOMIC DNA]</scope>
    <source>
        <strain evidence="8 9">BIOML-A1</strain>
    </source>
</reference>
<dbReference type="InterPro" id="IPR018117">
    <property type="entry name" value="C5_DNA_meth_AS"/>
</dbReference>
<dbReference type="EMBL" id="WWVW01000010">
    <property type="protein sequence ID" value="MZL77074.1"/>
    <property type="molecule type" value="Genomic_DNA"/>
</dbReference>
<sequence length="319" mass="36164">MERINATTGSYNFIDLFAGAGGLSEGFIQAGFSPVAHVEMNPYAAQTLETRTGYYYLKAQGKLDIYKDYISGKITRDEFLQHIPEEQLQSVFCETMSNETLPRLFENIDRILTQRGIKQVDVIIGGPPCQAYSLVGRAQSKHMETPMSADPRNDLYKLYARFLQKYHPKMFVFENVMGIKSANSGATWLKVQEALRSVGYEIECHEQNSKNFGVLQNRRRMIIVGWLKNTGLSYPQFEQTIADATVNDILSDLPALQPGGKSGEYRSDDFSDYLRSTGIRKDCENGNRMLDRGLIVPIDGRENQSYFKTLVEELCQLEV</sequence>
<keyword evidence="9" id="KW-1185">Reference proteome</keyword>
<dbReference type="EC" id="2.1.1.37" evidence="7"/>
<proteinExistence type="inferred from homology"/>
<evidence type="ECO:0000256" key="6">
    <source>
        <dbReference type="RuleBase" id="RU000416"/>
    </source>
</evidence>
<evidence type="ECO:0000256" key="3">
    <source>
        <dbReference type="ARBA" id="ARBA00022691"/>
    </source>
</evidence>
<dbReference type="RefSeq" id="WP_129974818.1">
    <property type="nucleotide sequence ID" value="NZ_WWVV01000010.1"/>
</dbReference>
<dbReference type="InterPro" id="IPR029063">
    <property type="entry name" value="SAM-dependent_MTases_sf"/>
</dbReference>
<evidence type="ECO:0000313" key="9">
    <source>
        <dbReference type="Proteomes" id="UP000452293"/>
    </source>
</evidence>
<keyword evidence="4" id="KW-0680">Restriction system</keyword>
<gene>
    <name evidence="8" type="primary">dcm</name>
    <name evidence="8" type="ORF">GT718_06810</name>
</gene>
<comment type="caution">
    <text evidence="8">The sequence shown here is derived from an EMBL/GenBank/DDBJ whole genome shotgun (WGS) entry which is preliminary data.</text>
</comment>
<dbReference type="Proteomes" id="UP000452293">
    <property type="component" value="Unassembled WGS sequence"/>
</dbReference>
<dbReference type="PANTHER" id="PTHR10629:SF52">
    <property type="entry name" value="DNA (CYTOSINE-5)-METHYLTRANSFERASE 1"/>
    <property type="match status" value="1"/>
</dbReference>
<dbReference type="PANTHER" id="PTHR10629">
    <property type="entry name" value="CYTOSINE-SPECIFIC METHYLTRANSFERASE"/>
    <property type="match status" value="1"/>
</dbReference>
<keyword evidence="1 5" id="KW-0489">Methyltransferase</keyword>
<dbReference type="GO" id="GO:0003886">
    <property type="term" value="F:DNA (cytosine-5-)-methyltransferase activity"/>
    <property type="evidence" value="ECO:0007669"/>
    <property type="project" value="UniProtKB-EC"/>
</dbReference>
<dbReference type="Pfam" id="PF00145">
    <property type="entry name" value="DNA_methylase"/>
    <property type="match status" value="2"/>
</dbReference>
<evidence type="ECO:0000256" key="1">
    <source>
        <dbReference type="ARBA" id="ARBA00022603"/>
    </source>
</evidence>
<dbReference type="NCBIfam" id="TIGR00675">
    <property type="entry name" value="dcm"/>
    <property type="match status" value="1"/>
</dbReference>
<feature type="active site" evidence="5">
    <location>
        <position position="129"/>
    </location>
</feature>
<keyword evidence="2 5" id="KW-0808">Transferase</keyword>